<dbReference type="Proteomes" id="UP001230268">
    <property type="component" value="Unassembled WGS sequence"/>
</dbReference>
<dbReference type="GO" id="GO:0006412">
    <property type="term" value="P:translation"/>
    <property type="evidence" value="ECO:0007669"/>
    <property type="project" value="InterPro"/>
</dbReference>
<proteinExistence type="predicted"/>
<evidence type="ECO:0000256" key="1">
    <source>
        <dbReference type="ARBA" id="ARBA00004173"/>
    </source>
</evidence>
<comment type="subcellular location">
    <subcellularLocation>
        <location evidence="1">Mitochondrion</location>
    </subcellularLocation>
</comment>
<comment type="caution">
    <text evidence="8">The sequence shown here is derived from an EMBL/GenBank/DDBJ whole genome shotgun (WGS) entry which is preliminary data.</text>
</comment>
<evidence type="ECO:0000256" key="6">
    <source>
        <dbReference type="ARBA" id="ARBA00023128"/>
    </source>
</evidence>
<dbReference type="EMBL" id="JAVEPI010000004">
    <property type="protein sequence ID" value="KAK1442075.1"/>
    <property type="molecule type" value="Genomic_DNA"/>
</dbReference>
<dbReference type="PANTHER" id="PTHR13184:SF5">
    <property type="entry name" value="METHYLTRANSFERASE-LIKE PROTEIN 17, MITOCHONDRIAL"/>
    <property type="match status" value="1"/>
</dbReference>
<gene>
    <name evidence="8" type="ORF">BgAZ_401050</name>
</gene>
<keyword evidence="3" id="KW-0809">Transit peptide</keyword>
<name>A0AAD8LR69_BABGI</name>
<dbReference type="GO" id="GO:0005763">
    <property type="term" value="C:mitochondrial small ribosomal subunit"/>
    <property type="evidence" value="ECO:0007669"/>
    <property type="project" value="TreeGrafter"/>
</dbReference>
<keyword evidence="8" id="KW-0689">Ribosomal protein</keyword>
<dbReference type="GO" id="GO:0003735">
    <property type="term" value="F:structural constituent of ribosome"/>
    <property type="evidence" value="ECO:0007669"/>
    <property type="project" value="TreeGrafter"/>
</dbReference>
<evidence type="ECO:0000256" key="5">
    <source>
        <dbReference type="ARBA" id="ARBA00023014"/>
    </source>
</evidence>
<dbReference type="GO" id="GO:0008168">
    <property type="term" value="F:methyltransferase activity"/>
    <property type="evidence" value="ECO:0007669"/>
    <property type="project" value="InterPro"/>
</dbReference>
<evidence type="ECO:0000256" key="4">
    <source>
        <dbReference type="ARBA" id="ARBA00023004"/>
    </source>
</evidence>
<keyword evidence="9" id="KW-1185">Reference proteome</keyword>
<dbReference type="PANTHER" id="PTHR13184">
    <property type="entry name" value="37S RIBOSOMAL PROTEIN S22"/>
    <property type="match status" value="1"/>
</dbReference>
<dbReference type="SUPFAM" id="SSF53335">
    <property type="entry name" value="S-adenosyl-L-methionine-dependent methyltransferases"/>
    <property type="match status" value="1"/>
</dbReference>
<evidence type="ECO:0000256" key="3">
    <source>
        <dbReference type="ARBA" id="ARBA00022946"/>
    </source>
</evidence>
<sequence length="555" mass="63540">MLLCSYPHGRRVIWGEFISLSHVYVSESLKRNGRITPYPGSLCGILPPVAARWIHQGYQFDRISPYKPPNELPSNQLDDVSRLSIKTLPFPDDVKDRLFTLIKSAGKKKSIDACGSYVAKRLAARRCVEVPRVLPSALLDTDSADNEHVDNIKKLFDDPRFEHLKVLYQRNQLGPNEQAQVALAEAEDARHKNSTIHFSPNIAVAHTAHTFFGNYAVFLRIFNEMKVRAPNFKPSRVMFYNAGAGASIVALNTIWDLNAFEDIMVVEPSRNLLKICEFLVPEFKNLRYQCDIYDSTDRFDCVVVPYAMTNIRGSQERSLLIKNLWNRINVGGYMVIVEPGTPTGFRIIHSLRELFISQLKKGCFHFLAPCPHEGLCPLALTGKDWCHFSQRIYRIPHYLYKKGSISRSIDNEKYSYLVIAKSTGPRQLLKREERAKTAAEKSFFWSRIVMPPLKLGRRVLMDVCASPNSFKRIIVPKSTPESGGYKHARDAMWGDLWRFVEREERPIARGYVPEEAKPYLLTNHDLEREAAEGMKAMDETVKKKIEDDMLRHYGS</sequence>
<dbReference type="GO" id="GO:0046872">
    <property type="term" value="F:metal ion binding"/>
    <property type="evidence" value="ECO:0007669"/>
    <property type="project" value="UniProtKB-KW"/>
</dbReference>
<evidence type="ECO:0000313" key="9">
    <source>
        <dbReference type="Proteomes" id="UP001230268"/>
    </source>
</evidence>
<evidence type="ECO:0000256" key="2">
    <source>
        <dbReference type="ARBA" id="ARBA00022723"/>
    </source>
</evidence>
<keyword evidence="6" id="KW-0496">Mitochondrion</keyword>
<reference evidence="8" key="1">
    <citation type="submission" date="2023-08" db="EMBL/GenBank/DDBJ databases">
        <title>Draft sequence of the Babesia gibsoni genome.</title>
        <authorList>
            <person name="Yamagishi J.Y."/>
            <person name="Xuan X.X."/>
        </authorList>
    </citation>
    <scope>NUCLEOTIDE SEQUENCE</scope>
    <source>
        <strain evidence="8">Azabu</strain>
    </source>
</reference>
<keyword evidence="2" id="KW-0479">Metal-binding</keyword>
<dbReference type="GO" id="GO:0051536">
    <property type="term" value="F:iron-sulfur cluster binding"/>
    <property type="evidence" value="ECO:0007669"/>
    <property type="project" value="UniProtKB-KW"/>
</dbReference>
<dbReference type="InterPro" id="IPR015324">
    <property type="entry name" value="Ribosomal_Rsm22-like"/>
</dbReference>
<protein>
    <submittedName>
        <fullName evidence="8">37S ribosomal protein S22 like protein</fullName>
    </submittedName>
</protein>
<evidence type="ECO:0000256" key="7">
    <source>
        <dbReference type="ARBA" id="ARBA00045681"/>
    </source>
</evidence>
<keyword evidence="5" id="KW-0411">Iron-sulfur</keyword>
<dbReference type="Pfam" id="PF09243">
    <property type="entry name" value="Rsm22"/>
    <property type="match status" value="1"/>
</dbReference>
<evidence type="ECO:0000313" key="8">
    <source>
        <dbReference type="EMBL" id="KAK1442075.1"/>
    </source>
</evidence>
<dbReference type="AlphaFoldDB" id="A0AAD8LR69"/>
<keyword evidence="8" id="KW-0687">Ribonucleoprotein</keyword>
<comment type="function">
    <text evidence="7">Mitochondrial ribosome (mitoribosome) assembly factor. Binds at the interface of the head and body domains of the mitochondrial small ribosomal subunit (mt-SSU), occluding the mRNA channel and preventing compaction of the head domain towards the body. Probable inactive methyltransferase: retains the characteristic folding and ability to bind S-adenosyl-L-methionine, but it probably lost its methyltransferase activity.</text>
</comment>
<accession>A0AAD8LR69</accession>
<keyword evidence="4" id="KW-0408">Iron</keyword>
<dbReference type="InterPro" id="IPR029063">
    <property type="entry name" value="SAM-dependent_MTases_sf"/>
</dbReference>
<organism evidence="8 9">
    <name type="scientific">Babesia gibsoni</name>
    <dbReference type="NCBI Taxonomy" id="33632"/>
    <lineage>
        <taxon>Eukaryota</taxon>
        <taxon>Sar</taxon>
        <taxon>Alveolata</taxon>
        <taxon>Apicomplexa</taxon>
        <taxon>Aconoidasida</taxon>
        <taxon>Piroplasmida</taxon>
        <taxon>Babesiidae</taxon>
        <taxon>Babesia</taxon>
    </lineage>
</organism>
<dbReference type="InterPro" id="IPR052571">
    <property type="entry name" value="Mt_RNA_Methyltransferase"/>
</dbReference>